<keyword evidence="1" id="KW-0963">Cytoplasm</keyword>
<keyword evidence="4" id="KW-0658">Purine biosynthesis</keyword>
<evidence type="ECO:0000256" key="5">
    <source>
        <dbReference type="ARBA" id="ARBA00022801"/>
    </source>
</evidence>
<evidence type="ECO:0000256" key="2">
    <source>
        <dbReference type="ARBA" id="ARBA00022598"/>
    </source>
</evidence>
<evidence type="ECO:0000256" key="3">
    <source>
        <dbReference type="ARBA" id="ARBA00022741"/>
    </source>
</evidence>
<dbReference type="GO" id="GO:0016787">
    <property type="term" value="F:hydrolase activity"/>
    <property type="evidence" value="ECO:0007669"/>
    <property type="project" value="UniProtKB-KW"/>
</dbReference>
<dbReference type="Pfam" id="PF13507">
    <property type="entry name" value="GATase_5"/>
    <property type="match status" value="1"/>
</dbReference>
<dbReference type="PANTHER" id="PTHR47552:SF1">
    <property type="entry name" value="PHOSPHORIBOSYLFORMYLGLYCINAMIDINE SYNTHASE SUBUNIT PURQ"/>
    <property type="match status" value="1"/>
</dbReference>
<dbReference type="SMART" id="SM01211">
    <property type="entry name" value="GATase_5"/>
    <property type="match status" value="1"/>
</dbReference>
<accession>A0A382E4D3</accession>
<feature type="non-terminal residue" evidence="8">
    <location>
        <position position="411"/>
    </location>
</feature>
<protein>
    <submittedName>
        <fullName evidence="8">Uncharacterized protein</fullName>
    </submittedName>
</protein>
<evidence type="ECO:0000256" key="4">
    <source>
        <dbReference type="ARBA" id="ARBA00022755"/>
    </source>
</evidence>
<keyword evidence="5" id="KW-0378">Hydrolase</keyword>
<dbReference type="EMBL" id="UINC01042504">
    <property type="protein sequence ID" value="SVB45232.1"/>
    <property type="molecule type" value="Genomic_DNA"/>
</dbReference>
<evidence type="ECO:0000313" key="8">
    <source>
        <dbReference type="EMBL" id="SVB45232.1"/>
    </source>
</evidence>
<dbReference type="AlphaFoldDB" id="A0A382E4D3"/>
<evidence type="ECO:0000256" key="7">
    <source>
        <dbReference type="ARBA" id="ARBA00022962"/>
    </source>
</evidence>
<sequence>VIQIAIIQFPGSNTERETLMACRRVDLKPVEFLWNDPVEKLSRFDGYIIVGGFAYEDRSRAGVIAALDPIMKQIKVEADKGKPVLGICNGAQILVESGLVPGLDGHRVGVALTDNKRVKSGHVVGVGYYNTWANLKMSATPERCAFTRHLNTDDFINIPLAHGEGRFILPDILMQQIIAKNQIVYRYCDGDGSVVDEFPTNPNGSMNNIAAVCNPSGNVMAMMPHPERTEKGNSVFSSMKEFIEKGNPVTNHTLAFERPHYEVTNYRASQNSVEWVIDMIITDNEAASVHNALARLGYNVYIARQTHWEIAVGGARESVLQKIDATGELYNSNKEFISKIKSADNTASFLVRQKEDMLGRAKFESLTERFEITELNQLIRGVIWNVTVNGSNFESILKDILNTHILFNPLS</sequence>
<keyword evidence="7" id="KW-0315">Glutamine amidotransferase</keyword>
<dbReference type="SUPFAM" id="SSF52317">
    <property type="entry name" value="Class I glutamine amidotransferase-like"/>
    <property type="match status" value="1"/>
</dbReference>
<evidence type="ECO:0000256" key="6">
    <source>
        <dbReference type="ARBA" id="ARBA00022840"/>
    </source>
</evidence>
<proteinExistence type="predicted"/>
<keyword evidence="3" id="KW-0547">Nucleotide-binding</keyword>
<feature type="non-terminal residue" evidence="8">
    <location>
        <position position="1"/>
    </location>
</feature>
<evidence type="ECO:0000256" key="1">
    <source>
        <dbReference type="ARBA" id="ARBA00022490"/>
    </source>
</evidence>
<dbReference type="PANTHER" id="PTHR47552">
    <property type="entry name" value="PHOSPHORIBOSYLFORMYLGLYCINAMIDINE SYNTHASE SUBUNIT PURQ"/>
    <property type="match status" value="1"/>
</dbReference>
<dbReference type="NCBIfam" id="TIGR01737">
    <property type="entry name" value="FGAM_synth_I"/>
    <property type="match status" value="1"/>
</dbReference>
<reference evidence="8" key="1">
    <citation type="submission" date="2018-05" db="EMBL/GenBank/DDBJ databases">
        <authorList>
            <person name="Lanie J.A."/>
            <person name="Ng W.-L."/>
            <person name="Kazmierczak K.M."/>
            <person name="Andrzejewski T.M."/>
            <person name="Davidsen T.M."/>
            <person name="Wayne K.J."/>
            <person name="Tettelin H."/>
            <person name="Glass J.I."/>
            <person name="Rusch D."/>
            <person name="Podicherti R."/>
            <person name="Tsui H.-C.T."/>
            <person name="Winkler M.E."/>
        </authorList>
    </citation>
    <scope>NUCLEOTIDE SEQUENCE</scope>
</reference>
<dbReference type="GO" id="GO:0005524">
    <property type="term" value="F:ATP binding"/>
    <property type="evidence" value="ECO:0007669"/>
    <property type="project" value="UniProtKB-KW"/>
</dbReference>
<dbReference type="GO" id="GO:0006189">
    <property type="term" value="P:'de novo' IMP biosynthetic process"/>
    <property type="evidence" value="ECO:0007669"/>
    <property type="project" value="InterPro"/>
</dbReference>
<dbReference type="GO" id="GO:0004642">
    <property type="term" value="F:phosphoribosylformylglycinamidine synthase activity"/>
    <property type="evidence" value="ECO:0007669"/>
    <property type="project" value="InterPro"/>
</dbReference>
<dbReference type="PROSITE" id="PS51273">
    <property type="entry name" value="GATASE_TYPE_1"/>
    <property type="match status" value="1"/>
</dbReference>
<dbReference type="InterPro" id="IPR010075">
    <property type="entry name" value="PRibForGlyAmidine_synth_PurQ"/>
</dbReference>
<gene>
    <name evidence="8" type="ORF">METZ01_LOCUS198086</name>
</gene>
<dbReference type="Gene3D" id="3.40.50.880">
    <property type="match status" value="1"/>
</dbReference>
<dbReference type="InterPro" id="IPR029062">
    <property type="entry name" value="Class_I_gatase-like"/>
</dbReference>
<name>A0A382E4D3_9ZZZZ</name>
<organism evidence="8">
    <name type="scientific">marine metagenome</name>
    <dbReference type="NCBI Taxonomy" id="408172"/>
    <lineage>
        <taxon>unclassified sequences</taxon>
        <taxon>metagenomes</taxon>
        <taxon>ecological metagenomes</taxon>
    </lineage>
</organism>
<keyword evidence="6" id="KW-0067">ATP-binding</keyword>
<keyword evidence="2" id="KW-0436">Ligase</keyword>